<sequence length="70" mass="7713">MCRVSRPEMVDKENEQKIRTAQGQFKAGNSKIQGNNQLIKSKLMEAIILPEFLASRTRSGGMAGAGFTKN</sequence>
<proteinExistence type="predicted"/>
<evidence type="ECO:0000313" key="2">
    <source>
        <dbReference type="Proteomes" id="UP001054252"/>
    </source>
</evidence>
<dbReference type="Proteomes" id="UP001054252">
    <property type="component" value="Unassembled WGS sequence"/>
</dbReference>
<keyword evidence="2" id="KW-1185">Reference proteome</keyword>
<reference evidence="1 2" key="1">
    <citation type="journal article" date="2021" name="Commun. Biol.">
        <title>The genome of Shorea leprosula (Dipterocarpaceae) highlights the ecological relevance of drought in aseasonal tropical rainforests.</title>
        <authorList>
            <person name="Ng K.K.S."/>
            <person name="Kobayashi M.J."/>
            <person name="Fawcett J.A."/>
            <person name="Hatakeyama M."/>
            <person name="Paape T."/>
            <person name="Ng C.H."/>
            <person name="Ang C.C."/>
            <person name="Tnah L.H."/>
            <person name="Lee C.T."/>
            <person name="Nishiyama T."/>
            <person name="Sese J."/>
            <person name="O'Brien M.J."/>
            <person name="Copetti D."/>
            <person name="Mohd Noor M.I."/>
            <person name="Ong R.C."/>
            <person name="Putra M."/>
            <person name="Sireger I.Z."/>
            <person name="Indrioko S."/>
            <person name="Kosugi Y."/>
            <person name="Izuno A."/>
            <person name="Isagi Y."/>
            <person name="Lee S.L."/>
            <person name="Shimizu K.K."/>
        </authorList>
    </citation>
    <scope>NUCLEOTIDE SEQUENCE [LARGE SCALE GENOMIC DNA]</scope>
    <source>
        <strain evidence="1">214</strain>
    </source>
</reference>
<organism evidence="1 2">
    <name type="scientific">Rubroshorea leprosula</name>
    <dbReference type="NCBI Taxonomy" id="152421"/>
    <lineage>
        <taxon>Eukaryota</taxon>
        <taxon>Viridiplantae</taxon>
        <taxon>Streptophyta</taxon>
        <taxon>Embryophyta</taxon>
        <taxon>Tracheophyta</taxon>
        <taxon>Spermatophyta</taxon>
        <taxon>Magnoliopsida</taxon>
        <taxon>eudicotyledons</taxon>
        <taxon>Gunneridae</taxon>
        <taxon>Pentapetalae</taxon>
        <taxon>rosids</taxon>
        <taxon>malvids</taxon>
        <taxon>Malvales</taxon>
        <taxon>Dipterocarpaceae</taxon>
        <taxon>Rubroshorea</taxon>
    </lineage>
</organism>
<accession>A0AAV5LML0</accession>
<protein>
    <submittedName>
        <fullName evidence="1">Uncharacterized protein</fullName>
    </submittedName>
</protein>
<dbReference type="EMBL" id="BPVZ01000128">
    <property type="protein sequence ID" value="GKV38447.1"/>
    <property type="molecule type" value="Genomic_DNA"/>
</dbReference>
<evidence type="ECO:0000313" key="1">
    <source>
        <dbReference type="EMBL" id="GKV38447.1"/>
    </source>
</evidence>
<comment type="caution">
    <text evidence="1">The sequence shown here is derived from an EMBL/GenBank/DDBJ whole genome shotgun (WGS) entry which is preliminary data.</text>
</comment>
<gene>
    <name evidence="1" type="ORF">SLEP1_g46360</name>
</gene>
<name>A0AAV5LML0_9ROSI</name>
<dbReference type="AlphaFoldDB" id="A0AAV5LML0"/>